<keyword evidence="6 8" id="KW-0315">Glutamine amidotransferase</keyword>
<dbReference type="PANTHER" id="PTHR43284:SF1">
    <property type="entry name" value="ASPARAGINE SYNTHETASE"/>
    <property type="match status" value="1"/>
</dbReference>
<evidence type="ECO:0000256" key="2">
    <source>
        <dbReference type="ARBA" id="ARBA00005752"/>
    </source>
</evidence>
<keyword evidence="8" id="KW-0061">Asparagine biosynthesis</keyword>
<dbReference type="InterPro" id="IPR029055">
    <property type="entry name" value="Ntn_hydrolases_N"/>
</dbReference>
<protein>
    <recommendedName>
        <fullName evidence="3">asparagine synthase (glutamine-hydrolyzing)</fullName>
        <ecNumber evidence="3">6.3.5.4</ecNumber>
    </recommendedName>
</protein>
<dbReference type="Pfam" id="PF13537">
    <property type="entry name" value="GATase_7"/>
    <property type="match status" value="1"/>
</dbReference>
<dbReference type="CDD" id="cd01991">
    <property type="entry name" value="Asn_synthase_B_C"/>
    <property type="match status" value="1"/>
</dbReference>
<evidence type="ECO:0000256" key="9">
    <source>
        <dbReference type="PIRSR" id="PIRSR001589-2"/>
    </source>
</evidence>
<feature type="site" description="Important for beta-aspartyl-AMP intermediate formation" evidence="10">
    <location>
        <position position="367"/>
    </location>
</feature>
<dbReference type="NCBIfam" id="TIGR01536">
    <property type="entry name" value="asn_synth_AEB"/>
    <property type="match status" value="1"/>
</dbReference>
<dbReference type="GO" id="GO:0006529">
    <property type="term" value="P:asparagine biosynthetic process"/>
    <property type="evidence" value="ECO:0007669"/>
    <property type="project" value="UniProtKB-KW"/>
</dbReference>
<keyword evidence="5 9" id="KW-0067">ATP-binding</keyword>
<dbReference type="AlphaFoldDB" id="A0A1G1SSS9"/>
<evidence type="ECO:0000256" key="10">
    <source>
        <dbReference type="PIRSR" id="PIRSR001589-3"/>
    </source>
</evidence>
<keyword evidence="4 9" id="KW-0547">Nucleotide-binding</keyword>
<dbReference type="Pfam" id="PF00733">
    <property type="entry name" value="Asn_synthase"/>
    <property type="match status" value="1"/>
</dbReference>
<keyword evidence="8" id="KW-0028">Amino-acid biosynthesis</keyword>
<evidence type="ECO:0000256" key="4">
    <source>
        <dbReference type="ARBA" id="ARBA00022741"/>
    </source>
</evidence>
<dbReference type="GO" id="GO:0005829">
    <property type="term" value="C:cytosol"/>
    <property type="evidence" value="ECO:0007669"/>
    <property type="project" value="TreeGrafter"/>
</dbReference>
<dbReference type="InterPro" id="IPR033738">
    <property type="entry name" value="AsnB_N"/>
</dbReference>
<dbReference type="EC" id="6.3.5.4" evidence="3"/>
<name>A0A1G1SSS9_9BACT</name>
<dbReference type="InterPro" id="IPR006426">
    <property type="entry name" value="Asn_synth_AEB"/>
</dbReference>
<feature type="domain" description="Glutamine amidotransferase type-2" evidence="11">
    <location>
        <begin position="2"/>
        <end position="213"/>
    </location>
</feature>
<evidence type="ECO:0000256" key="5">
    <source>
        <dbReference type="ARBA" id="ARBA00022840"/>
    </source>
</evidence>
<feature type="binding site" evidence="9">
    <location>
        <position position="291"/>
    </location>
    <ligand>
        <name>ATP</name>
        <dbReference type="ChEBI" id="CHEBI:30616"/>
    </ligand>
</feature>
<evidence type="ECO:0000256" key="3">
    <source>
        <dbReference type="ARBA" id="ARBA00012737"/>
    </source>
</evidence>
<dbReference type="EMBL" id="MDZA01000442">
    <property type="protein sequence ID" value="OGX81672.1"/>
    <property type="molecule type" value="Genomic_DNA"/>
</dbReference>
<accession>A0A1G1SSS9</accession>
<dbReference type="InterPro" id="IPR001962">
    <property type="entry name" value="Asn_synthase"/>
</dbReference>
<dbReference type="PIRSF" id="PIRSF001589">
    <property type="entry name" value="Asn_synthetase_glu-h"/>
    <property type="match status" value="1"/>
</dbReference>
<proteinExistence type="inferred from homology"/>
<dbReference type="PANTHER" id="PTHR43284">
    <property type="entry name" value="ASPARAGINE SYNTHETASE (GLUTAMINE-HYDROLYZING)"/>
    <property type="match status" value="1"/>
</dbReference>
<dbReference type="SUPFAM" id="SSF56235">
    <property type="entry name" value="N-terminal nucleophile aminohydrolases (Ntn hydrolases)"/>
    <property type="match status" value="1"/>
</dbReference>
<dbReference type="Gene3D" id="3.60.20.10">
    <property type="entry name" value="Glutamine Phosphoribosylpyrophosphate, subunit 1, domain 1"/>
    <property type="match status" value="1"/>
</dbReference>
<dbReference type="CDD" id="cd00712">
    <property type="entry name" value="AsnB"/>
    <property type="match status" value="1"/>
</dbReference>
<dbReference type="InterPro" id="IPR017932">
    <property type="entry name" value="GATase_2_dom"/>
</dbReference>
<evidence type="ECO:0000313" key="12">
    <source>
        <dbReference type="EMBL" id="OGX81672.1"/>
    </source>
</evidence>
<reference evidence="12 13" key="1">
    <citation type="submission" date="2016-08" db="EMBL/GenBank/DDBJ databases">
        <title>Hymenobacter coccineus sp. nov., Hymenobacter lapidarius sp. nov. and Hymenobacter glacialis sp. nov., isolated from Antarctic soil.</title>
        <authorList>
            <person name="Sedlacek I."/>
            <person name="Kralova S."/>
            <person name="Kyrova K."/>
            <person name="Maslanova I."/>
            <person name="Stankova E."/>
            <person name="Vrbovska V."/>
            <person name="Nemec M."/>
            <person name="Bartak M."/>
            <person name="Svec P."/>
            <person name="Busse H.-J."/>
            <person name="Pantucek R."/>
        </authorList>
    </citation>
    <scope>NUCLEOTIDE SEQUENCE [LARGE SCALE GENOMIC DNA]</scope>
    <source>
        <strain evidence="12 13">CCM 8649</strain>
    </source>
</reference>
<dbReference type="PROSITE" id="PS51278">
    <property type="entry name" value="GATASE_TYPE_2"/>
    <property type="match status" value="1"/>
</dbReference>
<dbReference type="InterPro" id="IPR051786">
    <property type="entry name" value="ASN_synthetase/amidase"/>
</dbReference>
<evidence type="ECO:0000256" key="8">
    <source>
        <dbReference type="PIRSR" id="PIRSR001589-1"/>
    </source>
</evidence>
<dbReference type="GO" id="GO:0004066">
    <property type="term" value="F:asparagine synthase (glutamine-hydrolyzing) activity"/>
    <property type="evidence" value="ECO:0007669"/>
    <property type="project" value="UniProtKB-EC"/>
</dbReference>
<dbReference type="OrthoDB" id="9763290at2"/>
<evidence type="ECO:0000256" key="6">
    <source>
        <dbReference type="ARBA" id="ARBA00022962"/>
    </source>
</evidence>
<feature type="binding site" evidence="9">
    <location>
        <position position="101"/>
    </location>
    <ligand>
        <name>L-glutamine</name>
        <dbReference type="ChEBI" id="CHEBI:58359"/>
    </ligand>
</feature>
<sequence>MCGITGVFAFSDAGRQSLTRLQASTDAIVRRGPDSQGHFVYDQCGLGFRRLAILDLSADGNQPMTDEAGRYTIVFNGEIFNYRELREKLIKKGCRFHSQTDTEVILQLYITEGRSFIKKLNGFFGFAIYDKEENSLFIARDRYGVKPLLVYRDEDQLFFASEMKSMLALGVPRKIDYVALSQYLQLNYIPGPASIFKGVKKLLPGHYLYVKGGKVVGKAWYKIPYDPKKTAKNKLSYEQQQKKLVDLMDDAVQRRLVADVPLGAFLSGGIDSSVITALAARHTPHLSTFSIGFKDEPFFDETKYANLVAARHKTNHTVFSLTNNDLYEHLHDMLDYLDEPFADSSALAVYILSQRTRQQVTVALSGDGADEIFGGYNKHMGEFKVRQGGFKAEAVTGLNFLWDALPKSRNGFFGNKVRQLQRFSRGMLSGVKDRYWDWATFASEKDARALLSPASRQKIGKKLAEKRRKDVLEHLHADGDLNEVLLTDMTLVLPYDMLAKVDMMSMANSLEVRTPFLDYKVVDFAFSLPVSSKVNSAMKKRIVQDAFRAELPTELYDRPKHGFEVPLLKWMRNELRPLIENDLLADEFVTSQGIFDVDEVRKLKAQLFSRSPGDVHARIWALIVFQTWWKKYMV</sequence>
<keyword evidence="13" id="KW-1185">Reference proteome</keyword>
<dbReference type="Proteomes" id="UP000177506">
    <property type="component" value="Unassembled WGS sequence"/>
</dbReference>
<evidence type="ECO:0000256" key="1">
    <source>
        <dbReference type="ARBA" id="ARBA00005187"/>
    </source>
</evidence>
<gene>
    <name evidence="12" type="ORF">BEN49_14990</name>
</gene>
<comment type="caution">
    <text evidence="12">The sequence shown here is derived from an EMBL/GenBank/DDBJ whole genome shotgun (WGS) entry which is preliminary data.</text>
</comment>
<comment type="similarity">
    <text evidence="2">Belongs to the asparagine synthetase family.</text>
</comment>
<comment type="pathway">
    <text evidence="1">Amino-acid biosynthesis; L-asparagine biosynthesis; L-asparagine from L-aspartate (L-Gln route): step 1/1.</text>
</comment>
<comment type="catalytic activity">
    <reaction evidence="7">
        <text>L-aspartate + L-glutamine + ATP + H2O = L-asparagine + L-glutamate + AMP + diphosphate + H(+)</text>
        <dbReference type="Rhea" id="RHEA:12228"/>
        <dbReference type="ChEBI" id="CHEBI:15377"/>
        <dbReference type="ChEBI" id="CHEBI:15378"/>
        <dbReference type="ChEBI" id="CHEBI:29985"/>
        <dbReference type="ChEBI" id="CHEBI:29991"/>
        <dbReference type="ChEBI" id="CHEBI:30616"/>
        <dbReference type="ChEBI" id="CHEBI:33019"/>
        <dbReference type="ChEBI" id="CHEBI:58048"/>
        <dbReference type="ChEBI" id="CHEBI:58359"/>
        <dbReference type="ChEBI" id="CHEBI:456215"/>
        <dbReference type="EC" id="6.3.5.4"/>
    </reaction>
</comment>
<dbReference type="Gene3D" id="3.40.50.620">
    <property type="entry name" value="HUPs"/>
    <property type="match status" value="1"/>
</dbReference>
<evidence type="ECO:0000259" key="11">
    <source>
        <dbReference type="PROSITE" id="PS51278"/>
    </source>
</evidence>
<evidence type="ECO:0000313" key="13">
    <source>
        <dbReference type="Proteomes" id="UP000177506"/>
    </source>
</evidence>
<feature type="binding site" evidence="9">
    <location>
        <begin position="365"/>
        <end position="366"/>
    </location>
    <ligand>
        <name>ATP</name>
        <dbReference type="ChEBI" id="CHEBI:30616"/>
    </ligand>
</feature>
<dbReference type="SUPFAM" id="SSF52402">
    <property type="entry name" value="Adenine nucleotide alpha hydrolases-like"/>
    <property type="match status" value="1"/>
</dbReference>
<dbReference type="RefSeq" id="WP_070747102.1">
    <property type="nucleotide sequence ID" value="NZ_MDZA01000442.1"/>
</dbReference>
<organism evidence="12 13">
    <name type="scientific">Hymenobacter coccineus</name>
    <dbReference type="NCBI Taxonomy" id="1908235"/>
    <lineage>
        <taxon>Bacteria</taxon>
        <taxon>Pseudomonadati</taxon>
        <taxon>Bacteroidota</taxon>
        <taxon>Cytophagia</taxon>
        <taxon>Cytophagales</taxon>
        <taxon>Hymenobacteraceae</taxon>
        <taxon>Hymenobacter</taxon>
    </lineage>
</organism>
<dbReference type="InterPro" id="IPR014729">
    <property type="entry name" value="Rossmann-like_a/b/a_fold"/>
</dbReference>
<dbReference type="GO" id="GO:0005524">
    <property type="term" value="F:ATP binding"/>
    <property type="evidence" value="ECO:0007669"/>
    <property type="project" value="UniProtKB-KW"/>
</dbReference>
<evidence type="ECO:0000256" key="7">
    <source>
        <dbReference type="ARBA" id="ARBA00048741"/>
    </source>
</evidence>
<feature type="active site" description="For GATase activity" evidence="8">
    <location>
        <position position="2"/>
    </location>
</feature>